<feature type="region of interest" description="Disordered" evidence="1">
    <location>
        <begin position="557"/>
        <end position="667"/>
    </location>
</feature>
<sequence length="667" mass="72377">MSLEPPPTYSPETPGAAATADVEHAVAEPQILLIPYANSISFQKGYLGAEGERAAIEGELQVKCPDGCRWDKVTVSLRTVEAANGSEIELGNSELVLSSTVEHAPQRSSFPFSIPLPADTPQCIHTPRSWLTHTLTASLLRPAAGAHAISRSLVVHTRRYTPHPHVLTVAPETRTVEEPTLIEVQIPRTTFKAGEPLPVYVTVPVPRRELVTEQDLRLRNIRAELVRSIRAKDQNTEESIAAEVEIEPSLLEGECANEGRSTDPPASSPPGKQGIRSSLFAQDADRPTSSGSDGESRIVSWSGAACRLHPARPIRVRLILRPPTGSPDIPHEGLPPGDYYYLESDEDCASITQATLLHTVSFSLAVHVTFMSMSNRTERVSSISIPVTIIPPTARLPEIEEDLDAAYHKKHDRPPDRTVRVEDSDVPRYEGVPGPSYLANAPPPFEEREAPPPFSTMAPEASTSSGLPTFMESEREIYLPADEDSSIDPSSLPPPHLMIEGEGTLFGFPPSEQFDGYSDDTERSFTPPPSMEMASRDTDVTRLANFDTTAAIEALEFALDQQEGISDDHLPPPPPPPMDDPSDPPPSIDSAFRAPGESHQPTPSQPPGLSFAQVTEQTDTHLSVNSPGAQGESHAPPPYAVPDHGVEHDHVAHPPPYVDLVPSTQER</sequence>
<dbReference type="EMBL" id="KV722330">
    <property type="protein sequence ID" value="OCH96518.1"/>
    <property type="molecule type" value="Genomic_DNA"/>
</dbReference>
<evidence type="ECO:0000313" key="3">
    <source>
        <dbReference type="Proteomes" id="UP000250043"/>
    </source>
</evidence>
<evidence type="ECO:0000256" key="1">
    <source>
        <dbReference type="SAM" id="MobiDB-lite"/>
    </source>
</evidence>
<keyword evidence="3" id="KW-1185">Reference proteome</keyword>
<organism evidence="2 3">
    <name type="scientific">Obba rivulosa</name>
    <dbReference type="NCBI Taxonomy" id="1052685"/>
    <lineage>
        <taxon>Eukaryota</taxon>
        <taxon>Fungi</taxon>
        <taxon>Dikarya</taxon>
        <taxon>Basidiomycota</taxon>
        <taxon>Agaricomycotina</taxon>
        <taxon>Agaricomycetes</taxon>
        <taxon>Polyporales</taxon>
        <taxon>Gelatoporiaceae</taxon>
        <taxon>Obba</taxon>
    </lineage>
</organism>
<gene>
    <name evidence="2" type="ORF">OBBRIDRAFT_8158</name>
</gene>
<dbReference type="AlphaFoldDB" id="A0A8E2J7F9"/>
<accession>A0A8E2J7F9</accession>
<feature type="region of interest" description="Disordered" evidence="1">
    <location>
        <begin position="426"/>
        <end position="467"/>
    </location>
</feature>
<feature type="compositionally biased region" description="Polar residues" evidence="1">
    <location>
        <begin position="612"/>
        <end position="628"/>
    </location>
</feature>
<name>A0A8E2J7F9_9APHY</name>
<proteinExistence type="predicted"/>
<protein>
    <submittedName>
        <fullName evidence="2">Uncharacterized protein</fullName>
    </submittedName>
</protein>
<evidence type="ECO:0000313" key="2">
    <source>
        <dbReference type="EMBL" id="OCH96518.1"/>
    </source>
</evidence>
<feature type="region of interest" description="Disordered" evidence="1">
    <location>
        <begin position="509"/>
        <end position="534"/>
    </location>
</feature>
<dbReference type="OrthoDB" id="3357813at2759"/>
<feature type="compositionally biased region" description="Pro residues" evidence="1">
    <location>
        <begin position="571"/>
        <end position="587"/>
    </location>
</feature>
<dbReference type="Proteomes" id="UP000250043">
    <property type="component" value="Unassembled WGS sequence"/>
</dbReference>
<reference evidence="2 3" key="1">
    <citation type="submission" date="2016-07" db="EMBL/GenBank/DDBJ databases">
        <title>Draft genome of the white-rot fungus Obba rivulosa 3A-2.</title>
        <authorList>
            <consortium name="DOE Joint Genome Institute"/>
            <person name="Miettinen O."/>
            <person name="Riley R."/>
            <person name="Acob R."/>
            <person name="Barry K."/>
            <person name="Cullen D."/>
            <person name="De Vries R."/>
            <person name="Hainaut M."/>
            <person name="Hatakka A."/>
            <person name="Henrissat B."/>
            <person name="Hilden K."/>
            <person name="Kuo R."/>
            <person name="Labutti K."/>
            <person name="Lipzen A."/>
            <person name="Makela M.R."/>
            <person name="Sandor L."/>
            <person name="Spatafora J.W."/>
            <person name="Grigoriev I.V."/>
            <person name="Hibbett D.S."/>
        </authorList>
    </citation>
    <scope>NUCLEOTIDE SEQUENCE [LARGE SCALE GENOMIC DNA]</scope>
    <source>
        <strain evidence="2 3">3A-2</strain>
    </source>
</reference>
<feature type="region of interest" description="Disordered" evidence="1">
    <location>
        <begin position="255"/>
        <end position="296"/>
    </location>
</feature>